<dbReference type="GO" id="GO:0001817">
    <property type="term" value="P:regulation of cytokine production"/>
    <property type="evidence" value="ECO:0007669"/>
    <property type="project" value="TreeGrafter"/>
</dbReference>
<dbReference type="Gene3D" id="2.60.40.10">
    <property type="entry name" value="Immunoglobulins"/>
    <property type="match status" value="2"/>
</dbReference>
<dbReference type="GO" id="GO:0009897">
    <property type="term" value="C:external side of plasma membrane"/>
    <property type="evidence" value="ECO:0007669"/>
    <property type="project" value="TreeGrafter"/>
</dbReference>
<accession>A0AAY5EPS4</accession>
<protein>
    <recommendedName>
        <fullName evidence="7">Ig-like domain-containing protein</fullName>
    </recommendedName>
</protein>
<dbReference type="GO" id="GO:0050863">
    <property type="term" value="P:regulation of T cell activation"/>
    <property type="evidence" value="ECO:0007669"/>
    <property type="project" value="UniProtKB-ARBA"/>
</dbReference>
<evidence type="ECO:0000313" key="9">
    <source>
        <dbReference type="Proteomes" id="UP000314983"/>
    </source>
</evidence>
<evidence type="ECO:0000256" key="6">
    <source>
        <dbReference type="ARBA" id="ARBA00023319"/>
    </source>
</evidence>
<dbReference type="InterPro" id="IPR053896">
    <property type="entry name" value="BTN3A2-like_Ig-C"/>
</dbReference>
<dbReference type="SMART" id="SM00409">
    <property type="entry name" value="IG"/>
    <property type="match status" value="1"/>
</dbReference>
<dbReference type="PROSITE" id="PS50835">
    <property type="entry name" value="IG_LIKE"/>
    <property type="match status" value="2"/>
</dbReference>
<feature type="domain" description="Ig-like" evidence="7">
    <location>
        <begin position="31"/>
        <end position="131"/>
    </location>
</feature>
<name>A0AAY5EPS4_ELEEL</name>
<dbReference type="Proteomes" id="UP000314983">
    <property type="component" value="Chromosome 22"/>
</dbReference>
<dbReference type="PANTHER" id="PTHR24100:SF151">
    <property type="entry name" value="ICOS LIGAND"/>
    <property type="match status" value="1"/>
</dbReference>
<dbReference type="GO" id="GO:1903037">
    <property type="term" value="P:regulation of leukocyte cell-cell adhesion"/>
    <property type="evidence" value="ECO:0007669"/>
    <property type="project" value="UniProtKB-ARBA"/>
</dbReference>
<dbReference type="SUPFAM" id="SSF48726">
    <property type="entry name" value="Immunoglobulin"/>
    <property type="match status" value="2"/>
</dbReference>
<dbReference type="PANTHER" id="PTHR24100">
    <property type="entry name" value="BUTYROPHILIN"/>
    <property type="match status" value="1"/>
</dbReference>
<dbReference type="Pfam" id="PF22705">
    <property type="entry name" value="C2-set_3"/>
    <property type="match status" value="1"/>
</dbReference>
<evidence type="ECO:0000259" key="7">
    <source>
        <dbReference type="PROSITE" id="PS50835"/>
    </source>
</evidence>
<proteinExistence type="predicted"/>
<reference evidence="8" key="2">
    <citation type="submission" date="2025-08" db="UniProtKB">
        <authorList>
            <consortium name="Ensembl"/>
        </authorList>
    </citation>
    <scope>IDENTIFICATION</scope>
</reference>
<organism evidence="8 9">
    <name type="scientific">Electrophorus electricus</name>
    <name type="common">Electric eel</name>
    <name type="synonym">Gymnotus electricus</name>
    <dbReference type="NCBI Taxonomy" id="8005"/>
    <lineage>
        <taxon>Eukaryota</taxon>
        <taxon>Metazoa</taxon>
        <taxon>Chordata</taxon>
        <taxon>Craniata</taxon>
        <taxon>Vertebrata</taxon>
        <taxon>Euteleostomi</taxon>
        <taxon>Actinopterygii</taxon>
        <taxon>Neopterygii</taxon>
        <taxon>Teleostei</taxon>
        <taxon>Ostariophysi</taxon>
        <taxon>Gymnotiformes</taxon>
        <taxon>Gymnotoidei</taxon>
        <taxon>Gymnotidae</taxon>
        <taxon>Electrophorus</taxon>
    </lineage>
</organism>
<dbReference type="GO" id="GO:0005102">
    <property type="term" value="F:signaling receptor binding"/>
    <property type="evidence" value="ECO:0007669"/>
    <property type="project" value="TreeGrafter"/>
</dbReference>
<keyword evidence="3" id="KW-0472">Membrane</keyword>
<keyword evidence="6" id="KW-0393">Immunoglobulin domain</keyword>
<sequence>MCTSSMVMFLITGGQEFNMEGPDVPVVAAPGSDIILPCSIKPKASEQSHVSAVDMEVKWSRTDLNSAVVHHYMDKIDKNEDQDPSYRGRTALFKEELQYGNTSLLLKNVKVSDGGQYTCQVDSAHQKDHVSVLLKVEGIGGAPEITVLGTDSGGVLLQCDSKGWWPVPELQWLDSEGAEVRAGVTESCEDGEGFYVRRSLTAHSSDTNTYICRVKWGQNVMEEKIDITGNLHYWKTSLVIYTTGKHHWRGKPVSVTQYIPVPQSSYLVCLCQECLILRSSSPETLLLFKCHIFRHSHYYSVLRSITDAV</sequence>
<dbReference type="InterPro" id="IPR050504">
    <property type="entry name" value="IgSF_BTN/MOG"/>
</dbReference>
<dbReference type="FunFam" id="2.60.40.10:FF:000142">
    <property type="entry name" value="V-set domain-containing T-cell activation inhibitor 1"/>
    <property type="match status" value="1"/>
</dbReference>
<dbReference type="GeneTree" id="ENSGT01050000244843"/>
<evidence type="ECO:0000256" key="4">
    <source>
        <dbReference type="ARBA" id="ARBA00023157"/>
    </source>
</evidence>
<dbReference type="Pfam" id="PF07686">
    <property type="entry name" value="V-set"/>
    <property type="match status" value="1"/>
</dbReference>
<dbReference type="InterPro" id="IPR003599">
    <property type="entry name" value="Ig_sub"/>
</dbReference>
<dbReference type="InterPro" id="IPR013106">
    <property type="entry name" value="Ig_V-set"/>
</dbReference>
<keyword evidence="5" id="KW-0325">Glycoprotein</keyword>
<dbReference type="InterPro" id="IPR013783">
    <property type="entry name" value="Ig-like_fold"/>
</dbReference>
<dbReference type="GO" id="GO:0050852">
    <property type="term" value="P:T cell receptor signaling pathway"/>
    <property type="evidence" value="ECO:0007669"/>
    <property type="project" value="TreeGrafter"/>
</dbReference>
<reference evidence="8 9" key="1">
    <citation type="submission" date="2020-05" db="EMBL/GenBank/DDBJ databases">
        <title>Electrophorus electricus (electric eel) genome, fEleEle1, primary haplotype.</title>
        <authorList>
            <person name="Myers G."/>
            <person name="Meyer A."/>
            <person name="Fedrigo O."/>
            <person name="Formenti G."/>
            <person name="Rhie A."/>
            <person name="Tracey A."/>
            <person name="Sims Y."/>
            <person name="Jarvis E.D."/>
        </authorList>
    </citation>
    <scope>NUCLEOTIDE SEQUENCE [LARGE SCALE GENOMIC DNA]</scope>
</reference>
<dbReference type="AlphaFoldDB" id="A0AAY5EPS4"/>
<dbReference type="Ensembl" id="ENSEEET00000058270.1">
    <property type="protein sequence ID" value="ENSEEEP00000058564.1"/>
    <property type="gene ID" value="ENSEEEG00000000512.2"/>
</dbReference>
<evidence type="ECO:0000256" key="1">
    <source>
        <dbReference type="ARBA" id="ARBA00004370"/>
    </source>
</evidence>
<dbReference type="InterPro" id="IPR007110">
    <property type="entry name" value="Ig-like_dom"/>
</dbReference>
<evidence type="ECO:0000313" key="8">
    <source>
        <dbReference type="Ensembl" id="ENSEEEP00000058564.1"/>
    </source>
</evidence>
<comment type="subcellular location">
    <subcellularLocation>
        <location evidence="1">Membrane</location>
    </subcellularLocation>
</comment>
<keyword evidence="4" id="KW-1015">Disulfide bond</keyword>
<evidence type="ECO:0000256" key="5">
    <source>
        <dbReference type="ARBA" id="ARBA00023180"/>
    </source>
</evidence>
<evidence type="ECO:0000256" key="2">
    <source>
        <dbReference type="ARBA" id="ARBA00022729"/>
    </source>
</evidence>
<evidence type="ECO:0000256" key="3">
    <source>
        <dbReference type="ARBA" id="ARBA00023136"/>
    </source>
</evidence>
<keyword evidence="9" id="KW-1185">Reference proteome</keyword>
<keyword evidence="2" id="KW-0732">Signal</keyword>
<dbReference type="InterPro" id="IPR036179">
    <property type="entry name" value="Ig-like_dom_sf"/>
</dbReference>
<feature type="domain" description="Ig-like" evidence="7">
    <location>
        <begin position="143"/>
        <end position="228"/>
    </location>
</feature>
<reference evidence="8" key="3">
    <citation type="submission" date="2025-09" db="UniProtKB">
        <authorList>
            <consortium name="Ensembl"/>
        </authorList>
    </citation>
    <scope>IDENTIFICATION</scope>
</reference>